<dbReference type="OMA" id="FDEDICK"/>
<reference evidence="3 4" key="1">
    <citation type="journal article" date="2008" name="Nature">
        <title>The Phaeodactylum genome reveals the evolutionary history of diatom genomes.</title>
        <authorList>
            <person name="Bowler C."/>
            <person name="Allen A.E."/>
            <person name="Badger J.H."/>
            <person name="Grimwood J."/>
            <person name="Jabbari K."/>
            <person name="Kuo A."/>
            <person name="Maheswari U."/>
            <person name="Martens C."/>
            <person name="Maumus F."/>
            <person name="Otillar R.P."/>
            <person name="Rayko E."/>
            <person name="Salamov A."/>
            <person name="Vandepoele K."/>
            <person name="Beszteri B."/>
            <person name="Gruber A."/>
            <person name="Heijde M."/>
            <person name="Katinka M."/>
            <person name="Mock T."/>
            <person name="Valentin K."/>
            <person name="Verret F."/>
            <person name="Berges J.A."/>
            <person name="Brownlee C."/>
            <person name="Cadoret J.P."/>
            <person name="Chiovitti A."/>
            <person name="Choi C.J."/>
            <person name="Coesel S."/>
            <person name="De Martino A."/>
            <person name="Detter J.C."/>
            <person name="Durkin C."/>
            <person name="Falciatore A."/>
            <person name="Fournet J."/>
            <person name="Haruta M."/>
            <person name="Huysman M.J."/>
            <person name="Jenkins B.D."/>
            <person name="Jiroutova K."/>
            <person name="Jorgensen R.E."/>
            <person name="Joubert Y."/>
            <person name="Kaplan A."/>
            <person name="Kroger N."/>
            <person name="Kroth P.G."/>
            <person name="La Roche J."/>
            <person name="Lindquist E."/>
            <person name="Lommer M."/>
            <person name="Martin-Jezequel V."/>
            <person name="Lopez P.J."/>
            <person name="Lucas S."/>
            <person name="Mangogna M."/>
            <person name="McGinnis K."/>
            <person name="Medlin L.K."/>
            <person name="Montsant A."/>
            <person name="Oudot-Le Secq M.P."/>
            <person name="Napoli C."/>
            <person name="Obornik M."/>
            <person name="Parker M.S."/>
            <person name="Petit J.L."/>
            <person name="Porcel B.M."/>
            <person name="Poulsen N."/>
            <person name="Robison M."/>
            <person name="Rychlewski L."/>
            <person name="Rynearson T.A."/>
            <person name="Schmutz J."/>
            <person name="Shapiro H."/>
            <person name="Siaut M."/>
            <person name="Stanley M."/>
            <person name="Sussman M.R."/>
            <person name="Taylor A.R."/>
            <person name="Vardi A."/>
            <person name="von Dassow P."/>
            <person name="Vyverman W."/>
            <person name="Willis A."/>
            <person name="Wyrwicz L.S."/>
            <person name="Rokhsar D.S."/>
            <person name="Weissenbach J."/>
            <person name="Armbrust E.V."/>
            <person name="Green B.R."/>
            <person name="Van de Peer Y."/>
            <person name="Grigoriev I.V."/>
        </authorList>
    </citation>
    <scope>NUCLEOTIDE SEQUENCE [LARGE SCALE GENOMIC DNA]</scope>
    <source>
        <strain evidence="3 4">CCAP 1055/1</strain>
    </source>
</reference>
<keyword evidence="1" id="KW-0472">Membrane</keyword>
<dbReference type="AlphaFoldDB" id="B7FUV5"/>
<evidence type="ECO:0000256" key="2">
    <source>
        <dbReference type="SAM" id="SignalP"/>
    </source>
</evidence>
<reference evidence="4" key="2">
    <citation type="submission" date="2008-08" db="EMBL/GenBank/DDBJ databases">
        <authorList>
            <consortium name="Diatom Consortium"/>
            <person name="Grigoriev I."/>
            <person name="Grimwood J."/>
            <person name="Kuo A."/>
            <person name="Otillar R.P."/>
            <person name="Salamov A."/>
            <person name="Detter J.C."/>
            <person name="Lindquist E."/>
            <person name="Shapiro H."/>
            <person name="Lucas S."/>
            <person name="Glavina del Rio T."/>
            <person name="Pitluck S."/>
            <person name="Rokhsar D."/>
            <person name="Bowler C."/>
        </authorList>
    </citation>
    <scope>GENOME REANNOTATION</scope>
    <source>
        <strain evidence="4">CCAP 1055/1</strain>
    </source>
</reference>
<feature type="chain" id="PRO_5002855358" evidence="2">
    <location>
        <begin position="20"/>
        <end position="399"/>
    </location>
</feature>
<name>B7FUV5_PHATC</name>
<accession>B7FUV5</accession>
<dbReference type="GeneID" id="7197653"/>
<dbReference type="eggNOG" id="ENOG502SMBQ">
    <property type="taxonomic scope" value="Eukaryota"/>
</dbReference>
<sequence length="399" mass="44169">MKFRILVLLLVPLFSLARAVPEISVESDLGQHLLANARRVQEGENNNNNNEAITFEWVAGYSVKFQGCHVVKQWNDNANNENDVRISSQGLVRFRLCPSSQCSANKASGCSKGYGDYVIGMSEFLSSFYEAKSREIEYDCQYYLQNKCSCQDTDDKDDGFNADYCEYDCFNNSGMTECVDRNPYQDDGQNQNQQFNLENYMQCTAVRLNNNNNGGGGQRVLEQNGASYYVGPYCSEKGGSIYLGLFTDDSCTNAATDTTFQTLVGFELPYSTSSIVGADCVSCLEREYNQQDDQNNQADANDAADIDAVSESCETLYQNAGKCENSLASGIVDDPNTSACTYMEGIRVVRQDGIIDTGSSRSSAVATALIVIFAMAFCAMAFYVWYLRTRLGVKQNTLL</sequence>
<gene>
    <name evidence="3" type="ORF">PHATRDRAFT_44667</name>
</gene>
<proteinExistence type="predicted"/>
<dbReference type="OrthoDB" id="38217at2759"/>
<evidence type="ECO:0000256" key="1">
    <source>
        <dbReference type="SAM" id="Phobius"/>
    </source>
</evidence>
<protein>
    <submittedName>
        <fullName evidence="3">Uncharacterized protein</fullName>
    </submittedName>
</protein>
<keyword evidence="4" id="KW-1185">Reference proteome</keyword>
<feature type="signal peptide" evidence="2">
    <location>
        <begin position="1"/>
        <end position="19"/>
    </location>
</feature>
<dbReference type="EMBL" id="CM000607">
    <property type="protein sequence ID" value="EEC50051.1"/>
    <property type="molecule type" value="Genomic_DNA"/>
</dbReference>
<dbReference type="RefSeq" id="XP_002178386.1">
    <property type="nucleotide sequence ID" value="XM_002178350.1"/>
</dbReference>
<evidence type="ECO:0000313" key="4">
    <source>
        <dbReference type="Proteomes" id="UP000000759"/>
    </source>
</evidence>
<keyword evidence="1" id="KW-0812">Transmembrane</keyword>
<evidence type="ECO:0000313" key="3">
    <source>
        <dbReference type="EMBL" id="EEC50051.1"/>
    </source>
</evidence>
<dbReference type="PaxDb" id="2850-Phatr44667"/>
<organism evidence="3 4">
    <name type="scientific">Phaeodactylum tricornutum (strain CCAP 1055/1)</name>
    <dbReference type="NCBI Taxonomy" id="556484"/>
    <lineage>
        <taxon>Eukaryota</taxon>
        <taxon>Sar</taxon>
        <taxon>Stramenopiles</taxon>
        <taxon>Ochrophyta</taxon>
        <taxon>Bacillariophyta</taxon>
        <taxon>Bacillariophyceae</taxon>
        <taxon>Bacillariophycidae</taxon>
        <taxon>Naviculales</taxon>
        <taxon>Phaeodactylaceae</taxon>
        <taxon>Phaeodactylum</taxon>
    </lineage>
</organism>
<dbReference type="InParanoid" id="B7FUV5"/>
<keyword evidence="2" id="KW-0732">Signal</keyword>
<dbReference type="HOGENOM" id="CLU_056661_0_0_1"/>
<dbReference type="Proteomes" id="UP000000759">
    <property type="component" value="Chromosome 4"/>
</dbReference>
<feature type="transmembrane region" description="Helical" evidence="1">
    <location>
        <begin position="364"/>
        <end position="386"/>
    </location>
</feature>
<dbReference type="KEGG" id="pti:PHATRDRAFT_44667"/>
<keyword evidence="1" id="KW-1133">Transmembrane helix</keyword>